<reference evidence="2 3" key="1">
    <citation type="journal article" date="2016" name="Sci. Rep.">
        <title>Penicillium arizonense, a new, genome sequenced fungal species, reveals a high chemical diversity in secreted metabolites.</title>
        <authorList>
            <person name="Grijseels S."/>
            <person name="Nielsen J.C."/>
            <person name="Randelovic M."/>
            <person name="Nielsen J."/>
            <person name="Nielsen K.F."/>
            <person name="Workman M."/>
            <person name="Frisvad J.C."/>
        </authorList>
    </citation>
    <scope>NUCLEOTIDE SEQUENCE [LARGE SCALE GENOMIC DNA]</scope>
    <source>
        <strain evidence="2 3">CBS 141311</strain>
    </source>
</reference>
<organism evidence="2 3">
    <name type="scientific">Penicillium arizonense</name>
    <dbReference type="NCBI Taxonomy" id="1835702"/>
    <lineage>
        <taxon>Eukaryota</taxon>
        <taxon>Fungi</taxon>
        <taxon>Dikarya</taxon>
        <taxon>Ascomycota</taxon>
        <taxon>Pezizomycotina</taxon>
        <taxon>Eurotiomycetes</taxon>
        <taxon>Eurotiomycetidae</taxon>
        <taxon>Eurotiales</taxon>
        <taxon>Aspergillaceae</taxon>
        <taxon>Penicillium</taxon>
    </lineage>
</organism>
<evidence type="ECO:0000313" key="3">
    <source>
        <dbReference type="Proteomes" id="UP000177622"/>
    </source>
</evidence>
<dbReference type="Gene3D" id="3.40.50.150">
    <property type="entry name" value="Vaccinia Virus protein VP39"/>
    <property type="match status" value="1"/>
</dbReference>
<dbReference type="OrthoDB" id="66144at2759"/>
<dbReference type="RefSeq" id="XP_022492043.1">
    <property type="nucleotide sequence ID" value="XM_022628478.1"/>
</dbReference>
<dbReference type="SUPFAM" id="SSF53335">
    <property type="entry name" value="S-adenosyl-L-methionine-dependent methyltransferases"/>
    <property type="match status" value="1"/>
</dbReference>
<feature type="domain" description="Methyltransferase type 11" evidence="1">
    <location>
        <begin position="62"/>
        <end position="168"/>
    </location>
</feature>
<dbReference type="PANTHER" id="PTHR43861:SF1">
    <property type="entry name" value="TRANS-ACONITATE 2-METHYLTRANSFERASE"/>
    <property type="match status" value="1"/>
</dbReference>
<dbReference type="GO" id="GO:0008757">
    <property type="term" value="F:S-adenosylmethionine-dependent methyltransferase activity"/>
    <property type="evidence" value="ECO:0007669"/>
    <property type="project" value="InterPro"/>
</dbReference>
<sequence length="289" mass="32664">MSAQSQNIYDNPEFFSAYGDLPRSKHGISAAPEWPVIWNMILNDAPSTTDNTNDNLNGKEILDLGCGYGWFTRWARDNGAASIKAVDISQKMIHRAKEFEVEAALTKLNRGDSVSDTKVTFEISDLESITLSSESEEGQYDLVHSSLTFHYIEDLGRLFREIYASLRKTSANGQRGKLVFSVEHPICTAPIHPGPDWRVIQDASKDHKVWPLNSYGEEGLRLTNWLGIEGVRKYHRTVETYVTLLLESGFALTALKDWSPSKEDVAEEPAWEIERHRPYFLLISAEVRG</sequence>
<dbReference type="Pfam" id="PF08241">
    <property type="entry name" value="Methyltransf_11"/>
    <property type="match status" value="1"/>
</dbReference>
<evidence type="ECO:0000259" key="1">
    <source>
        <dbReference type="Pfam" id="PF08241"/>
    </source>
</evidence>
<proteinExistence type="predicted"/>
<dbReference type="STRING" id="1835702.A0A1F5LTV0"/>
<dbReference type="EMBL" id="LXJU01000003">
    <property type="protein sequence ID" value="OGE56615.1"/>
    <property type="molecule type" value="Genomic_DNA"/>
</dbReference>
<dbReference type="AlphaFoldDB" id="A0A1F5LTV0"/>
<accession>A0A1F5LTV0</accession>
<keyword evidence="3" id="KW-1185">Reference proteome</keyword>
<comment type="caution">
    <text evidence="2">The sequence shown here is derived from an EMBL/GenBank/DDBJ whole genome shotgun (WGS) entry which is preliminary data.</text>
</comment>
<dbReference type="InterPro" id="IPR013216">
    <property type="entry name" value="Methyltransf_11"/>
</dbReference>
<dbReference type="GeneID" id="34573212"/>
<dbReference type="PANTHER" id="PTHR43861">
    <property type="entry name" value="TRANS-ACONITATE 2-METHYLTRANSFERASE-RELATED"/>
    <property type="match status" value="1"/>
</dbReference>
<name>A0A1F5LTV0_PENAI</name>
<protein>
    <recommendedName>
        <fullName evidence="1">Methyltransferase type 11 domain-containing protein</fullName>
    </recommendedName>
</protein>
<dbReference type="InterPro" id="IPR029063">
    <property type="entry name" value="SAM-dependent_MTases_sf"/>
</dbReference>
<dbReference type="Proteomes" id="UP000177622">
    <property type="component" value="Unassembled WGS sequence"/>
</dbReference>
<evidence type="ECO:0000313" key="2">
    <source>
        <dbReference type="EMBL" id="OGE56615.1"/>
    </source>
</evidence>
<gene>
    <name evidence="2" type="ORF">PENARI_c003G06893</name>
</gene>
<dbReference type="CDD" id="cd02440">
    <property type="entry name" value="AdoMet_MTases"/>
    <property type="match status" value="1"/>
</dbReference>